<evidence type="ECO:0000256" key="5">
    <source>
        <dbReference type="ARBA" id="ARBA00022927"/>
    </source>
</evidence>
<comment type="similarity">
    <text evidence="2 10 11">Belongs to the SecY/SEC61-alpha family.</text>
</comment>
<dbReference type="GO" id="GO:0043952">
    <property type="term" value="P:protein transport by the Sec complex"/>
    <property type="evidence" value="ECO:0007669"/>
    <property type="project" value="UniProtKB-UniRule"/>
</dbReference>
<comment type="subunit">
    <text evidence="10">Component of the Sec protein translocase complex. Heterotrimer consisting of SecY, SecE and SecG subunits. The heterotrimers can form oligomers, although 1 heterotrimer is thought to be able to translocate proteins. Interacts with the ribosome. Interacts with SecDF, and other proteins may be involved. Interacts with SecA.</text>
</comment>
<dbReference type="PRINTS" id="PR00303">
    <property type="entry name" value="SECYTRNLCASE"/>
</dbReference>
<keyword evidence="10" id="KW-1003">Cell membrane</keyword>
<dbReference type="Proteomes" id="UP000588071">
    <property type="component" value="Unassembled WGS sequence"/>
</dbReference>
<dbReference type="EMBL" id="JAXOGL010000018">
    <property type="protein sequence ID" value="MDZ5598550.1"/>
    <property type="molecule type" value="Genomic_DNA"/>
</dbReference>
<comment type="caution">
    <text evidence="13">The sequence shown here is derived from an EMBL/GenBank/DDBJ whole genome shotgun (WGS) entry which is preliminary data.</text>
</comment>
<evidence type="ECO:0000256" key="8">
    <source>
        <dbReference type="ARBA" id="ARBA00023136"/>
    </source>
</evidence>
<name>A0A0I9WL69_9ENTE</name>
<evidence type="ECO:0000256" key="6">
    <source>
        <dbReference type="ARBA" id="ARBA00022989"/>
    </source>
</evidence>
<dbReference type="PROSITE" id="PS00755">
    <property type="entry name" value="SECY_1"/>
    <property type="match status" value="1"/>
</dbReference>
<feature type="transmembrane region" description="Helical" evidence="10">
    <location>
        <begin position="309"/>
        <end position="330"/>
    </location>
</feature>
<dbReference type="EMBL" id="JABAFV010000014">
    <property type="protein sequence ID" value="NME50304.1"/>
    <property type="molecule type" value="Genomic_DNA"/>
</dbReference>
<feature type="transmembrane region" description="Helical" evidence="10">
    <location>
        <begin position="147"/>
        <end position="167"/>
    </location>
</feature>
<dbReference type="Pfam" id="PF00344">
    <property type="entry name" value="SecY"/>
    <property type="match status" value="1"/>
</dbReference>
<feature type="transmembrane region" description="Helical" evidence="10">
    <location>
        <begin position="215"/>
        <end position="235"/>
    </location>
</feature>
<protein>
    <recommendedName>
        <fullName evidence="9 10">Protein translocase subunit SecY</fullName>
    </recommendedName>
</protein>
<organism evidence="13 14">
    <name type="scientific">Enterococcus cecorum</name>
    <dbReference type="NCBI Taxonomy" id="44008"/>
    <lineage>
        <taxon>Bacteria</taxon>
        <taxon>Bacillati</taxon>
        <taxon>Bacillota</taxon>
        <taxon>Bacilli</taxon>
        <taxon>Lactobacillales</taxon>
        <taxon>Enterococcaceae</taxon>
        <taxon>Enterococcus</taxon>
    </lineage>
</organism>
<dbReference type="SUPFAM" id="SSF103491">
    <property type="entry name" value="Preprotein translocase SecY subunit"/>
    <property type="match status" value="1"/>
</dbReference>
<evidence type="ECO:0000256" key="7">
    <source>
        <dbReference type="ARBA" id="ARBA00023010"/>
    </source>
</evidence>
<dbReference type="NCBIfam" id="TIGR00967">
    <property type="entry name" value="3a0501s007"/>
    <property type="match status" value="1"/>
</dbReference>
<evidence type="ECO:0000313" key="12">
    <source>
        <dbReference type="EMBL" id="MDZ5598550.1"/>
    </source>
</evidence>
<evidence type="ECO:0000313" key="13">
    <source>
        <dbReference type="EMBL" id="NME50304.1"/>
    </source>
</evidence>
<dbReference type="InterPro" id="IPR030659">
    <property type="entry name" value="SecY_CS"/>
</dbReference>
<accession>A0A0I9WL69</accession>
<keyword evidence="5 10" id="KW-0653">Protein transport</keyword>
<feature type="transmembrane region" description="Helical" evidence="10">
    <location>
        <begin position="396"/>
        <end position="414"/>
    </location>
</feature>
<feature type="transmembrane region" description="Helical" evidence="10">
    <location>
        <begin position="174"/>
        <end position="195"/>
    </location>
</feature>
<dbReference type="InterPro" id="IPR023201">
    <property type="entry name" value="SecY_dom_sf"/>
</dbReference>
<proteinExistence type="inferred from homology"/>
<dbReference type="InterPro" id="IPR002208">
    <property type="entry name" value="SecY/SEC61-alpha"/>
</dbReference>
<evidence type="ECO:0000256" key="11">
    <source>
        <dbReference type="RuleBase" id="RU004349"/>
    </source>
</evidence>
<keyword evidence="7 10" id="KW-0811">Translocation</keyword>
<evidence type="ECO:0000256" key="9">
    <source>
        <dbReference type="ARBA" id="ARBA00039733"/>
    </source>
</evidence>
<dbReference type="GO" id="GO:0006605">
    <property type="term" value="P:protein targeting"/>
    <property type="evidence" value="ECO:0007669"/>
    <property type="project" value="UniProtKB-UniRule"/>
</dbReference>
<dbReference type="Gene3D" id="1.10.3370.10">
    <property type="entry name" value="SecY subunit domain"/>
    <property type="match status" value="1"/>
</dbReference>
<reference evidence="13 14" key="1">
    <citation type="submission" date="2020-04" db="EMBL/GenBank/DDBJ databases">
        <authorList>
            <person name="Hitch T.C.A."/>
            <person name="Wylensek D."/>
            <person name="Clavel T."/>
        </authorList>
    </citation>
    <scope>NUCLEOTIDE SEQUENCE [LARGE SCALE GENOMIC DNA]</scope>
    <source>
        <strain evidence="13 14">WCA-380-WT-3C</strain>
    </source>
</reference>
<dbReference type="HAMAP" id="MF_01465">
    <property type="entry name" value="SecY"/>
    <property type="match status" value="1"/>
</dbReference>
<evidence type="ECO:0000256" key="1">
    <source>
        <dbReference type="ARBA" id="ARBA00004141"/>
    </source>
</evidence>
<evidence type="ECO:0000313" key="14">
    <source>
        <dbReference type="Proteomes" id="UP000588071"/>
    </source>
</evidence>
<dbReference type="PIRSF" id="PIRSF004557">
    <property type="entry name" value="SecY"/>
    <property type="match status" value="1"/>
</dbReference>
<keyword evidence="4 10" id="KW-0812">Transmembrane</keyword>
<dbReference type="GO" id="GO:0065002">
    <property type="term" value="P:intracellular protein transmembrane transport"/>
    <property type="evidence" value="ECO:0007669"/>
    <property type="project" value="UniProtKB-UniRule"/>
</dbReference>
<comment type="function">
    <text evidence="10">The central subunit of the protein translocation channel SecYEG. Consists of two halves formed by TMs 1-5 and 6-10. These two domains form a lateral gate at the front which open onto the bilayer between TMs 2 and 7, and are clamped together by SecE at the back. The channel is closed by both a pore ring composed of hydrophobic SecY resides and a short helix (helix 2A) on the extracellular side of the membrane which forms a plug. The plug probably moves laterally to allow the channel to open. The ring and the pore may move independently.</text>
</comment>
<evidence type="ECO:0000256" key="3">
    <source>
        <dbReference type="ARBA" id="ARBA00022448"/>
    </source>
</evidence>
<keyword evidence="6 10" id="KW-1133">Transmembrane helix</keyword>
<dbReference type="AlphaFoldDB" id="A0A0I9WL69"/>
<dbReference type="GO" id="GO:0005886">
    <property type="term" value="C:plasma membrane"/>
    <property type="evidence" value="ECO:0007669"/>
    <property type="project" value="UniProtKB-SubCell"/>
</dbReference>
<dbReference type="RefSeq" id="WP_047341168.1">
    <property type="nucleotide sequence ID" value="NZ_JABAFV010000014.1"/>
</dbReference>
<reference evidence="12" key="2">
    <citation type="submission" date="2023-12" db="EMBL/GenBank/DDBJ databases">
        <title>Molecular genomic analyses of Enterococcus cecorum from sepsis oubreaks in broilers.</title>
        <authorList>
            <person name="Rhoads D."/>
            <person name="Alrubaye A."/>
        </authorList>
    </citation>
    <scope>NUCLEOTIDE SEQUENCE</scope>
    <source>
        <strain evidence="12">1755</strain>
    </source>
</reference>
<keyword evidence="8 10" id="KW-0472">Membrane</keyword>
<sequence length="431" mass="47334">MLKLLKDAFKVKDIRSRILFTVFILFIFRVGTHITIPGVNAASLQSIADLPFLNMLNLVSGSSIQRFSIFAMGVSPYITASIIVQLLQMDIVPKFVEWSKQGEVGRRKLNQATRYITLVLAFAQSVTITAGFNYFTQLGFVKNPTVTTFILIGFILTTGTMFVTWLGEQITEKGIGNGVSMIIFAGIIAQMPGSIKEIVEDYFINIESSQLWKSALFALALILIVLIVVTFVTYVQQAERKIPIQYTKRMTGAPTSSYLPLKVNAAGVIPVIFASSFLTTPSAIIQALASSHSDEQWYQVVTTLFSYNTVPGAVLYTVLIVGFTFFYAFVQVNPEKLAENLQKQGSYIPSIRPGRGTEEYVSGLLMRLSTVGSLFLGVVALLPIIAQMVWQLPGSIGLGGTSLLIVIGVALESAKQLEGLMLKRKYTGFIN</sequence>
<evidence type="ECO:0000256" key="10">
    <source>
        <dbReference type="HAMAP-Rule" id="MF_01465"/>
    </source>
</evidence>
<dbReference type="PANTHER" id="PTHR10906">
    <property type="entry name" value="SECY/SEC61-ALPHA FAMILY MEMBER"/>
    <property type="match status" value="1"/>
</dbReference>
<dbReference type="InterPro" id="IPR026593">
    <property type="entry name" value="SecY"/>
</dbReference>
<comment type="caution">
    <text evidence="10">Lacks conserved residue(s) required for the propagation of feature annotation.</text>
</comment>
<comment type="subcellular location">
    <subcellularLocation>
        <location evidence="10">Cell membrane</location>
        <topology evidence="10">Multi-pass membrane protein</topology>
    </subcellularLocation>
    <subcellularLocation>
        <location evidence="1">Membrane</location>
        <topology evidence="1">Multi-pass membrane protein</topology>
    </subcellularLocation>
</comment>
<feature type="transmembrane region" description="Helical" evidence="10">
    <location>
        <begin position="265"/>
        <end position="289"/>
    </location>
</feature>
<gene>
    <name evidence="10 13" type="primary">secY</name>
    <name evidence="13" type="ORF">HF857_08745</name>
    <name evidence="12" type="ORF">U1294_09995</name>
</gene>
<keyword evidence="3 10" id="KW-0813">Transport</keyword>
<dbReference type="Proteomes" id="UP001290582">
    <property type="component" value="Unassembled WGS sequence"/>
</dbReference>
<feature type="transmembrane region" description="Helical" evidence="10">
    <location>
        <begin position="115"/>
        <end position="135"/>
    </location>
</feature>
<evidence type="ECO:0000256" key="2">
    <source>
        <dbReference type="ARBA" id="ARBA00005751"/>
    </source>
</evidence>
<evidence type="ECO:0000256" key="4">
    <source>
        <dbReference type="ARBA" id="ARBA00022692"/>
    </source>
</evidence>
<feature type="transmembrane region" description="Helical" evidence="10">
    <location>
        <begin position="65"/>
        <end position="87"/>
    </location>
</feature>
<dbReference type="FunFam" id="1.10.3370.10:FF:000001">
    <property type="entry name" value="Preprotein translocase subunit SecY"/>
    <property type="match status" value="1"/>
</dbReference>
<feature type="transmembrane region" description="Helical" evidence="10">
    <location>
        <begin position="364"/>
        <end position="390"/>
    </location>
</feature>